<evidence type="ECO:0000256" key="1">
    <source>
        <dbReference type="SAM" id="Phobius"/>
    </source>
</evidence>
<evidence type="ECO:0000313" key="3">
    <source>
        <dbReference type="Proteomes" id="UP000722121"/>
    </source>
</evidence>
<keyword evidence="1" id="KW-1133">Transmembrane helix</keyword>
<keyword evidence="3" id="KW-1185">Reference proteome</keyword>
<feature type="transmembrane region" description="Helical" evidence="1">
    <location>
        <begin position="79"/>
        <end position="103"/>
    </location>
</feature>
<feature type="transmembrane region" description="Helical" evidence="1">
    <location>
        <begin position="44"/>
        <end position="67"/>
    </location>
</feature>
<sequence>MATNKARKYLAVGFTIFNVLLFFPLLILAYIAPMGIGSSSYGRTAIFFIVVTLLSPLSVPLGVYKGWKYRNNSSIKPFLFYQLLPLTSLGLVIIFCIVVSYWLW</sequence>
<reference evidence="2 3" key="1">
    <citation type="submission" date="2021-02" db="EMBL/GenBank/DDBJ databases">
        <title>Activity-based single-cell genomes from oceanic crustal fluid captures similar information to metagenomic and metatranscriptomic surveys with orders of magnitude less sampling.</title>
        <authorList>
            <person name="D'Angelo T.S."/>
            <person name="Orcutt B.N."/>
        </authorList>
    </citation>
    <scope>NUCLEOTIDE SEQUENCE [LARGE SCALE GENOMIC DNA]</scope>
    <source>
        <strain evidence="2">AH-315-G07</strain>
    </source>
</reference>
<evidence type="ECO:0000313" key="2">
    <source>
        <dbReference type="EMBL" id="MBN4067241.1"/>
    </source>
</evidence>
<dbReference type="Proteomes" id="UP000722121">
    <property type="component" value="Unassembled WGS sequence"/>
</dbReference>
<keyword evidence="1" id="KW-0472">Membrane</keyword>
<accession>A0ABS3AR76</accession>
<proteinExistence type="predicted"/>
<protein>
    <submittedName>
        <fullName evidence="2">Uncharacterized protein</fullName>
    </submittedName>
</protein>
<organism evidence="2 3">
    <name type="scientific">Simkania negevensis</name>
    <dbReference type="NCBI Taxonomy" id="83561"/>
    <lineage>
        <taxon>Bacteria</taxon>
        <taxon>Pseudomonadati</taxon>
        <taxon>Chlamydiota</taxon>
        <taxon>Chlamydiia</taxon>
        <taxon>Parachlamydiales</taxon>
        <taxon>Simkaniaceae</taxon>
        <taxon>Simkania</taxon>
    </lineage>
</organism>
<comment type="caution">
    <text evidence="2">The sequence shown here is derived from an EMBL/GenBank/DDBJ whole genome shotgun (WGS) entry which is preliminary data.</text>
</comment>
<feature type="transmembrane region" description="Helical" evidence="1">
    <location>
        <begin position="9"/>
        <end position="32"/>
    </location>
</feature>
<dbReference type="EMBL" id="JAFITR010000091">
    <property type="protein sequence ID" value="MBN4067241.1"/>
    <property type="molecule type" value="Genomic_DNA"/>
</dbReference>
<name>A0ABS3AR76_9BACT</name>
<gene>
    <name evidence="2" type="ORF">JYU14_04070</name>
</gene>
<keyword evidence="1" id="KW-0812">Transmembrane</keyword>